<dbReference type="GO" id="GO:0006424">
    <property type="term" value="P:glutamyl-tRNA aminoacylation"/>
    <property type="evidence" value="ECO:0007669"/>
    <property type="project" value="TreeGrafter"/>
</dbReference>
<dbReference type="CDD" id="cd18186">
    <property type="entry name" value="BTB_POZ_ZBTB_KLHL-like"/>
    <property type="match status" value="1"/>
</dbReference>
<dbReference type="InterPro" id="IPR014729">
    <property type="entry name" value="Rossmann-like_a/b/a_fold"/>
</dbReference>
<evidence type="ECO:0000313" key="10">
    <source>
        <dbReference type="EMBL" id="TDL16680.1"/>
    </source>
</evidence>
<name>A0A4Y7PQ94_9AGAM</name>
<dbReference type="InterPro" id="IPR011333">
    <property type="entry name" value="SKP1/BTB/POZ_sf"/>
</dbReference>
<keyword evidence="5 7" id="KW-0648">Protein biosynthesis</keyword>
<keyword evidence="4 7" id="KW-0067">ATP-binding</keyword>
<keyword evidence="10" id="KW-0808">Transferase</keyword>
<dbReference type="InterPro" id="IPR020059">
    <property type="entry name" value="Glu/Gln-tRNA-synth_Ib_codon-bd"/>
</dbReference>
<keyword evidence="6 7" id="KW-0030">Aminoacyl-tRNA synthetase</keyword>
<dbReference type="GO" id="GO:0016740">
    <property type="term" value="F:transferase activity"/>
    <property type="evidence" value="ECO:0007669"/>
    <property type="project" value="UniProtKB-KW"/>
</dbReference>
<dbReference type="InterPro" id="IPR020061">
    <property type="entry name" value="Glu_tRNA_lig_a-bdl"/>
</dbReference>
<keyword evidence="1" id="KW-0963">Cytoplasm</keyword>
<evidence type="ECO:0000256" key="7">
    <source>
        <dbReference type="RuleBase" id="RU363037"/>
    </source>
</evidence>
<feature type="domain" description="Glutamyl/glutaminyl-tRNA synthetase class Ib anti-codon binding" evidence="9">
    <location>
        <begin position="242"/>
        <end position="297"/>
    </location>
</feature>
<dbReference type="Gene3D" id="1.10.1160.10">
    <property type="entry name" value="Glutamyl-trna Synthetase, Domain 2"/>
    <property type="match status" value="1"/>
</dbReference>
<evidence type="ECO:0000256" key="5">
    <source>
        <dbReference type="ARBA" id="ARBA00022917"/>
    </source>
</evidence>
<dbReference type="SUPFAM" id="SSF52374">
    <property type="entry name" value="Nucleotidylyl transferase"/>
    <property type="match status" value="1"/>
</dbReference>
<evidence type="ECO:0000256" key="1">
    <source>
        <dbReference type="ARBA" id="ARBA00022490"/>
    </source>
</evidence>
<dbReference type="GO" id="GO:0005829">
    <property type="term" value="C:cytosol"/>
    <property type="evidence" value="ECO:0007669"/>
    <property type="project" value="TreeGrafter"/>
</dbReference>
<organism evidence="10 11">
    <name type="scientific">Rickenella mellea</name>
    <dbReference type="NCBI Taxonomy" id="50990"/>
    <lineage>
        <taxon>Eukaryota</taxon>
        <taxon>Fungi</taxon>
        <taxon>Dikarya</taxon>
        <taxon>Basidiomycota</taxon>
        <taxon>Agaricomycotina</taxon>
        <taxon>Agaricomycetes</taxon>
        <taxon>Hymenochaetales</taxon>
        <taxon>Rickenellaceae</taxon>
        <taxon>Rickenella</taxon>
    </lineage>
</organism>
<dbReference type="VEuPathDB" id="FungiDB:BD410DRAFT_807902"/>
<evidence type="ECO:0000259" key="9">
    <source>
        <dbReference type="Pfam" id="PF03950"/>
    </source>
</evidence>
<dbReference type="PANTHER" id="PTHR43097:SF5">
    <property type="entry name" value="GLUTAMATE--TRNA LIGASE"/>
    <property type="match status" value="1"/>
</dbReference>
<dbReference type="STRING" id="50990.A0A4Y7PQ94"/>
<keyword evidence="11" id="KW-1185">Reference proteome</keyword>
<keyword evidence="2 7" id="KW-0436">Ligase</keyword>
<protein>
    <submittedName>
        <fullName evidence="10">Nucleotidylyl transferase</fullName>
    </submittedName>
</protein>
<dbReference type="GO" id="GO:0004818">
    <property type="term" value="F:glutamate-tRNA ligase activity"/>
    <property type="evidence" value="ECO:0007669"/>
    <property type="project" value="TreeGrafter"/>
</dbReference>
<dbReference type="OrthoDB" id="10250478at2759"/>
<dbReference type="Proteomes" id="UP000294933">
    <property type="component" value="Unassembled WGS sequence"/>
</dbReference>
<proteinExistence type="inferred from homology"/>
<evidence type="ECO:0000256" key="4">
    <source>
        <dbReference type="ARBA" id="ARBA00022840"/>
    </source>
</evidence>
<feature type="domain" description="Glutamyl/glutaminyl-tRNA synthetase class Ib catalytic" evidence="8">
    <location>
        <begin position="2"/>
        <end position="200"/>
    </location>
</feature>
<evidence type="ECO:0000256" key="6">
    <source>
        <dbReference type="ARBA" id="ARBA00023146"/>
    </source>
</evidence>
<dbReference type="Pfam" id="PF00749">
    <property type="entry name" value="tRNA-synt_1c"/>
    <property type="match status" value="1"/>
</dbReference>
<dbReference type="Gene3D" id="3.40.50.620">
    <property type="entry name" value="HUPs"/>
    <property type="match status" value="1"/>
</dbReference>
<comment type="similarity">
    <text evidence="7">Belongs to the class-I aminoacyl-tRNA synthetase family.</text>
</comment>
<sequence>MYHGKLIVRFEGTNPSKEKLEFEDSNVEALAALGIHEDPVTHTSDHFDKLYERQREQMQKERMDGIPSTRRDATISENLANFALMTKGTPEVLEFRLRAKLSVVDPNKVMGDPVIYRCNVGSRIIRLGICGKYTRRVTLLVQSSALSKALPMRSGRMYRDRNPQYHWMLDALGLRKVNIWDFSRLGFVYTFLSKRKLRIRRRGMTLAALRQYMLDQGPSQNQILLEWDSICLMNKKIIDPVAPRFCALAKEGIVKVHITGAPKTPEVVSVPKHKKHPDVGTKSTVLPNTIYIEQVDALTETPLYGRSRATRKAVSSLDMKLHLSGDVKTTDKKIAWLSVPSTPHTLPSVTLLDYDFLTKGLEKDDSVESCANKETEFRVDTFADGTAAGLALKTVVPDAAQKEEPAVTTKMVPSLYNVKIVPPDVMYKIPDRDEDQWRLDLKFAHLLSMHSPVFADMFSMPQPDTDSMENGFDGLPVVEISDNDTDFMHLLCFVYDHRYYQGGMETTFEKISGLLRMSTKYQMDDLRNEILSHLALAYPSTYKKYTDAVDTTIQAPLFPPFRGQHFAVVALGRETDSSILLPAAMWRSTSPRTPPERNISYLLPDAKLCILKKSIHYKKLVQVETTLATAVLNESNCVRRNEQRKLTWAGTQQEEKASRHAWK</sequence>
<evidence type="ECO:0000256" key="3">
    <source>
        <dbReference type="ARBA" id="ARBA00022741"/>
    </source>
</evidence>
<dbReference type="InterPro" id="IPR020058">
    <property type="entry name" value="Glu/Gln-tRNA-synth_Ib_cat-dom"/>
</dbReference>
<reference evidence="10 11" key="1">
    <citation type="submission" date="2018-06" db="EMBL/GenBank/DDBJ databases">
        <title>A transcriptomic atlas of mushroom development highlights an independent origin of complex multicellularity.</title>
        <authorList>
            <consortium name="DOE Joint Genome Institute"/>
            <person name="Krizsan K."/>
            <person name="Almasi E."/>
            <person name="Merenyi Z."/>
            <person name="Sahu N."/>
            <person name="Viragh M."/>
            <person name="Koszo T."/>
            <person name="Mondo S."/>
            <person name="Kiss B."/>
            <person name="Balint B."/>
            <person name="Kues U."/>
            <person name="Barry K."/>
            <person name="Hegedus J.C."/>
            <person name="Henrissat B."/>
            <person name="Johnson J."/>
            <person name="Lipzen A."/>
            <person name="Ohm R."/>
            <person name="Nagy I."/>
            <person name="Pangilinan J."/>
            <person name="Yan J."/>
            <person name="Xiong Y."/>
            <person name="Grigoriev I.V."/>
            <person name="Hibbett D.S."/>
            <person name="Nagy L.G."/>
        </authorList>
    </citation>
    <scope>NUCLEOTIDE SEQUENCE [LARGE SCALE GENOMIC DNA]</scope>
    <source>
        <strain evidence="10 11">SZMC22713</strain>
    </source>
</reference>
<dbReference type="AlphaFoldDB" id="A0A4Y7PQ94"/>
<dbReference type="SUPFAM" id="SSF50715">
    <property type="entry name" value="Ribosomal protein L25-like"/>
    <property type="match status" value="1"/>
</dbReference>
<evidence type="ECO:0000256" key="2">
    <source>
        <dbReference type="ARBA" id="ARBA00022598"/>
    </source>
</evidence>
<dbReference type="EMBL" id="ML170237">
    <property type="protein sequence ID" value="TDL16680.1"/>
    <property type="molecule type" value="Genomic_DNA"/>
</dbReference>
<gene>
    <name evidence="10" type="ORF">BD410DRAFT_807902</name>
</gene>
<dbReference type="Gene3D" id="3.30.710.10">
    <property type="entry name" value="Potassium Channel Kv1.1, Chain A"/>
    <property type="match status" value="1"/>
</dbReference>
<dbReference type="Gene3D" id="3.90.800.10">
    <property type="entry name" value="Glutamyl-tRNA Synthetase, Domain 3"/>
    <property type="match status" value="1"/>
</dbReference>
<dbReference type="GO" id="GO:0005524">
    <property type="term" value="F:ATP binding"/>
    <property type="evidence" value="ECO:0007669"/>
    <property type="project" value="UniProtKB-KW"/>
</dbReference>
<dbReference type="GO" id="GO:0017102">
    <property type="term" value="C:methionyl glutamyl tRNA synthetase complex"/>
    <property type="evidence" value="ECO:0007669"/>
    <property type="project" value="TreeGrafter"/>
</dbReference>
<dbReference type="PANTHER" id="PTHR43097">
    <property type="entry name" value="GLUTAMINE-TRNA LIGASE"/>
    <property type="match status" value="1"/>
</dbReference>
<dbReference type="InterPro" id="IPR011035">
    <property type="entry name" value="Ribosomal_bL25/Gln-tRNA_synth"/>
</dbReference>
<accession>A0A4Y7PQ94</accession>
<evidence type="ECO:0000313" key="11">
    <source>
        <dbReference type="Proteomes" id="UP000294933"/>
    </source>
</evidence>
<dbReference type="InterPro" id="IPR050132">
    <property type="entry name" value="Gln/Glu-tRNA_Ligase"/>
</dbReference>
<evidence type="ECO:0000259" key="8">
    <source>
        <dbReference type="Pfam" id="PF00749"/>
    </source>
</evidence>
<keyword evidence="3 7" id="KW-0547">Nucleotide-binding</keyword>
<dbReference type="Pfam" id="PF03950">
    <property type="entry name" value="tRNA-synt_1c_C"/>
    <property type="match status" value="1"/>
</dbReference>